<name>A0AAV3S0L2_LITER</name>
<accession>A0AAV3S0L2</accession>
<dbReference type="EMBL" id="BAABME010013464">
    <property type="protein sequence ID" value="GAA0186199.1"/>
    <property type="molecule type" value="Genomic_DNA"/>
</dbReference>
<evidence type="ECO:0000313" key="1">
    <source>
        <dbReference type="EMBL" id="GAA0186199.1"/>
    </source>
</evidence>
<protein>
    <submittedName>
        <fullName evidence="1">Uncharacterized protein</fullName>
    </submittedName>
</protein>
<sequence length="93" mass="10548">MEKDSKGDVENVKASVASSIRGKDVDFDQLVFQLLTEYLLIHYSRLDFFGVSVCGLWIHHSRPGWLRASFSNLQSAYGGPHNRGNNYHLYCLA</sequence>
<evidence type="ECO:0000313" key="2">
    <source>
        <dbReference type="Proteomes" id="UP001454036"/>
    </source>
</evidence>
<reference evidence="1 2" key="1">
    <citation type="submission" date="2024-01" db="EMBL/GenBank/DDBJ databases">
        <title>The complete chloroplast genome sequence of Lithospermum erythrorhizon: insights into the phylogenetic relationship among Boraginaceae species and the maternal lineages of purple gromwells.</title>
        <authorList>
            <person name="Okada T."/>
            <person name="Watanabe K."/>
        </authorList>
    </citation>
    <scope>NUCLEOTIDE SEQUENCE [LARGE SCALE GENOMIC DNA]</scope>
</reference>
<keyword evidence="2" id="KW-1185">Reference proteome</keyword>
<proteinExistence type="predicted"/>
<dbReference type="AlphaFoldDB" id="A0AAV3S0L2"/>
<gene>
    <name evidence="1" type="ORF">LIER_33487</name>
</gene>
<comment type="caution">
    <text evidence="1">The sequence shown here is derived from an EMBL/GenBank/DDBJ whole genome shotgun (WGS) entry which is preliminary data.</text>
</comment>
<dbReference type="Proteomes" id="UP001454036">
    <property type="component" value="Unassembled WGS sequence"/>
</dbReference>
<organism evidence="1 2">
    <name type="scientific">Lithospermum erythrorhizon</name>
    <name type="common">Purple gromwell</name>
    <name type="synonym">Lithospermum officinale var. erythrorhizon</name>
    <dbReference type="NCBI Taxonomy" id="34254"/>
    <lineage>
        <taxon>Eukaryota</taxon>
        <taxon>Viridiplantae</taxon>
        <taxon>Streptophyta</taxon>
        <taxon>Embryophyta</taxon>
        <taxon>Tracheophyta</taxon>
        <taxon>Spermatophyta</taxon>
        <taxon>Magnoliopsida</taxon>
        <taxon>eudicotyledons</taxon>
        <taxon>Gunneridae</taxon>
        <taxon>Pentapetalae</taxon>
        <taxon>asterids</taxon>
        <taxon>lamiids</taxon>
        <taxon>Boraginales</taxon>
        <taxon>Boraginaceae</taxon>
        <taxon>Boraginoideae</taxon>
        <taxon>Lithospermeae</taxon>
        <taxon>Lithospermum</taxon>
    </lineage>
</organism>